<evidence type="ECO:0000259" key="15">
    <source>
        <dbReference type="Pfam" id="PF05199"/>
    </source>
</evidence>
<keyword evidence="10 12" id="KW-0560">Oxidoreductase</keyword>
<dbReference type="GO" id="GO:0050660">
    <property type="term" value="F:flavin adenine dinucleotide binding"/>
    <property type="evidence" value="ECO:0007669"/>
    <property type="project" value="InterPro"/>
</dbReference>
<dbReference type="Pfam" id="PF00732">
    <property type="entry name" value="GMC_oxred_N"/>
    <property type="match status" value="1"/>
</dbReference>
<comment type="caution">
    <text evidence="16">The sequence shown here is derived from an EMBL/GenBank/DDBJ whole genome shotgun (WGS) entry which is preliminary data.</text>
</comment>
<evidence type="ECO:0000256" key="6">
    <source>
        <dbReference type="ARBA" id="ARBA00022630"/>
    </source>
</evidence>
<keyword evidence="7" id="KW-0812">Transmembrane</keyword>
<evidence type="ECO:0000256" key="11">
    <source>
        <dbReference type="ARBA" id="ARBA00023136"/>
    </source>
</evidence>
<evidence type="ECO:0000256" key="8">
    <source>
        <dbReference type="ARBA" id="ARBA00022827"/>
    </source>
</evidence>
<evidence type="ECO:0000256" key="5">
    <source>
        <dbReference type="ARBA" id="ARBA00013125"/>
    </source>
</evidence>
<dbReference type="Gene3D" id="3.50.50.60">
    <property type="entry name" value="FAD/NAD(P)-binding domain"/>
    <property type="match status" value="2"/>
</dbReference>
<evidence type="ECO:0000256" key="2">
    <source>
        <dbReference type="ARBA" id="ARBA00003842"/>
    </source>
</evidence>
<dbReference type="Proteomes" id="UP001321749">
    <property type="component" value="Unassembled WGS sequence"/>
</dbReference>
<comment type="subcellular location">
    <subcellularLocation>
        <location evidence="3">Membrane</location>
    </subcellularLocation>
</comment>
<sequence length="756" mass="82128">MEAVVEVASLVAPKSIALPSVTDFLTESQWNVLLGIMDTIAPAIQPQGETAKSISTDALAVHLPIAQYADATTQIRQAASPADVSTELIEAYLTEKPSENPVFTDVLKVILSNLPPSKKRELGYLLSILSTRPGSLLLTSHSTPFPSLPLSSRTKVLHSWRTSALAPFRALFKSITTLGKLAFIRSSQTFSPLTGFPAIPANWTATSSYPYQFLEFRPPSPSEQSAAKPIEIDTDVVIVGSGCGSGVVTNRLAQTFGPSLRVLVLEKGRHFDASHFPLPQTSGLSTLFESGGVVESDDGSISITAGSCFGGGGTVNWSASLQVQDFVKKEWAEKHKLPFFDTPKFQECLDYVWQKMGCGDESIELNHANKVLLDGAEKVGFTKTKKVPQNCGGGKHDCGYCSFGCWRGEKKGPVNGWFPEAVENGNVKFAEGFQVDRVLFEVRNGWKVATGVEGTWKSKEGGGLGQGIKVRVKAKKVVVSCGTLSSPVLLMNSGLKNPQIGRNLYLHPVNFVAGVFDEDVRPWEGGCLTSVVSDFEDLDGEGHGPRLEAMSMIPSFPLPFLPWASGKDWKLLIAKYRHLNAYISITRDRDTGYIYRDPDTGRPRVNYTPSNFDRANILVGVVGLCKILFAQNAREIHAYLPGLEPFIRTNKEDQENRFNRWLEKLKAHGNKPPVTPFAAAHQMGTCRMSAAAKDGVVDQQGRVWGTDGLYVADASVFPTASGVNPMITTMAIADWIAKGLCEDLKEATEATPAAKL</sequence>
<organism evidence="16 17">
    <name type="scientific">Cladorrhinum samala</name>
    <dbReference type="NCBI Taxonomy" id="585594"/>
    <lineage>
        <taxon>Eukaryota</taxon>
        <taxon>Fungi</taxon>
        <taxon>Dikarya</taxon>
        <taxon>Ascomycota</taxon>
        <taxon>Pezizomycotina</taxon>
        <taxon>Sordariomycetes</taxon>
        <taxon>Sordariomycetidae</taxon>
        <taxon>Sordariales</taxon>
        <taxon>Podosporaceae</taxon>
        <taxon>Cladorrhinum</taxon>
    </lineage>
</organism>
<comment type="function">
    <text evidence="2">Long-chain fatty alcohol oxidase involved in the omega-oxidation pathway of lipid degradation.</text>
</comment>
<dbReference type="GO" id="GO:0016020">
    <property type="term" value="C:membrane"/>
    <property type="evidence" value="ECO:0007669"/>
    <property type="project" value="UniProtKB-SubCell"/>
</dbReference>
<dbReference type="PANTHER" id="PTHR46056">
    <property type="entry name" value="LONG-CHAIN-ALCOHOL OXIDASE"/>
    <property type="match status" value="1"/>
</dbReference>
<feature type="domain" description="Glucose-methanol-choline oxidoreductase N-terminal" evidence="14">
    <location>
        <begin position="286"/>
        <end position="509"/>
    </location>
</feature>
<evidence type="ECO:0000256" key="13">
    <source>
        <dbReference type="PIRSR" id="PIRSR028937-1"/>
    </source>
</evidence>
<accession>A0AAV9HTW8</accession>
<evidence type="ECO:0000256" key="9">
    <source>
        <dbReference type="ARBA" id="ARBA00022989"/>
    </source>
</evidence>
<dbReference type="InterPro" id="IPR000172">
    <property type="entry name" value="GMC_OxRdtase_N"/>
</dbReference>
<dbReference type="Pfam" id="PF05199">
    <property type="entry name" value="GMC_oxred_C"/>
    <property type="match status" value="1"/>
</dbReference>
<feature type="active site" description="Proton acceptor" evidence="13">
    <location>
        <position position="681"/>
    </location>
</feature>
<dbReference type="InterPro" id="IPR007867">
    <property type="entry name" value="GMC_OxRtase_C"/>
</dbReference>
<keyword evidence="8" id="KW-0274">FAD</keyword>
<evidence type="ECO:0000256" key="10">
    <source>
        <dbReference type="ARBA" id="ARBA00023002"/>
    </source>
</evidence>
<evidence type="ECO:0000256" key="4">
    <source>
        <dbReference type="ARBA" id="ARBA00010790"/>
    </source>
</evidence>
<dbReference type="AlphaFoldDB" id="A0AAV9HTW8"/>
<proteinExistence type="inferred from homology"/>
<protein>
    <recommendedName>
        <fullName evidence="5 12">Long-chain-alcohol oxidase</fullName>
        <ecNumber evidence="5 12">1.1.3.20</ecNumber>
    </recommendedName>
</protein>
<comment type="similarity">
    <text evidence="4 12">Belongs to the GMC oxidoreductase family.</text>
</comment>
<evidence type="ECO:0000256" key="7">
    <source>
        <dbReference type="ARBA" id="ARBA00022692"/>
    </source>
</evidence>
<dbReference type="PIRSF" id="PIRSF028937">
    <property type="entry name" value="Lg_Ch_AO"/>
    <property type="match status" value="1"/>
</dbReference>
<comment type="catalytic activity">
    <reaction evidence="1 12">
        <text>a long-chain primary fatty alcohol + O2 = a long-chain fatty aldehyde + H2O2</text>
        <dbReference type="Rhea" id="RHEA:22756"/>
        <dbReference type="ChEBI" id="CHEBI:15379"/>
        <dbReference type="ChEBI" id="CHEBI:16240"/>
        <dbReference type="ChEBI" id="CHEBI:17176"/>
        <dbReference type="ChEBI" id="CHEBI:77396"/>
        <dbReference type="EC" id="1.1.3.20"/>
    </reaction>
</comment>
<feature type="domain" description="Glucose-methanol-choline oxidoreductase C-terminal" evidence="15">
    <location>
        <begin position="592"/>
        <end position="733"/>
    </location>
</feature>
<evidence type="ECO:0000259" key="14">
    <source>
        <dbReference type="Pfam" id="PF00732"/>
    </source>
</evidence>
<evidence type="ECO:0000313" key="17">
    <source>
        <dbReference type="Proteomes" id="UP001321749"/>
    </source>
</evidence>
<dbReference type="GO" id="GO:0046577">
    <property type="term" value="F:long-chain-alcohol oxidase activity"/>
    <property type="evidence" value="ECO:0007669"/>
    <property type="project" value="UniProtKB-EC"/>
</dbReference>
<keyword evidence="11" id="KW-0472">Membrane</keyword>
<reference evidence="16" key="1">
    <citation type="journal article" date="2023" name="Mol. Phylogenet. Evol.">
        <title>Genome-scale phylogeny and comparative genomics of the fungal order Sordariales.</title>
        <authorList>
            <person name="Hensen N."/>
            <person name="Bonometti L."/>
            <person name="Westerberg I."/>
            <person name="Brannstrom I.O."/>
            <person name="Guillou S."/>
            <person name="Cros-Aarteil S."/>
            <person name="Calhoun S."/>
            <person name="Haridas S."/>
            <person name="Kuo A."/>
            <person name="Mondo S."/>
            <person name="Pangilinan J."/>
            <person name="Riley R."/>
            <person name="LaButti K."/>
            <person name="Andreopoulos B."/>
            <person name="Lipzen A."/>
            <person name="Chen C."/>
            <person name="Yan M."/>
            <person name="Daum C."/>
            <person name="Ng V."/>
            <person name="Clum A."/>
            <person name="Steindorff A."/>
            <person name="Ohm R.A."/>
            <person name="Martin F."/>
            <person name="Silar P."/>
            <person name="Natvig D.O."/>
            <person name="Lalanne C."/>
            <person name="Gautier V."/>
            <person name="Ament-Velasquez S.L."/>
            <person name="Kruys A."/>
            <person name="Hutchinson M.I."/>
            <person name="Powell A.J."/>
            <person name="Barry K."/>
            <person name="Miller A.N."/>
            <person name="Grigoriev I.V."/>
            <person name="Debuchy R."/>
            <person name="Gladieux P."/>
            <person name="Hiltunen Thoren M."/>
            <person name="Johannesson H."/>
        </authorList>
    </citation>
    <scope>NUCLEOTIDE SEQUENCE</scope>
    <source>
        <strain evidence="16">PSN324</strain>
    </source>
</reference>
<dbReference type="InterPro" id="IPR036188">
    <property type="entry name" value="FAD/NAD-bd_sf"/>
</dbReference>
<dbReference type="PANTHER" id="PTHR46056:SF12">
    <property type="entry name" value="LONG-CHAIN-ALCOHOL OXIDASE"/>
    <property type="match status" value="1"/>
</dbReference>
<reference evidence="16" key="2">
    <citation type="submission" date="2023-06" db="EMBL/GenBank/DDBJ databases">
        <authorList>
            <consortium name="Lawrence Berkeley National Laboratory"/>
            <person name="Mondo S.J."/>
            <person name="Hensen N."/>
            <person name="Bonometti L."/>
            <person name="Westerberg I."/>
            <person name="Brannstrom I.O."/>
            <person name="Guillou S."/>
            <person name="Cros-Aarteil S."/>
            <person name="Calhoun S."/>
            <person name="Haridas S."/>
            <person name="Kuo A."/>
            <person name="Pangilinan J."/>
            <person name="Riley R."/>
            <person name="Labutti K."/>
            <person name="Andreopoulos B."/>
            <person name="Lipzen A."/>
            <person name="Chen C."/>
            <person name="Yanf M."/>
            <person name="Daum C."/>
            <person name="Ng V."/>
            <person name="Clum A."/>
            <person name="Steindorff A."/>
            <person name="Ohm R."/>
            <person name="Martin F."/>
            <person name="Silar P."/>
            <person name="Natvig D."/>
            <person name="Lalanne C."/>
            <person name="Gautier V."/>
            <person name="Ament-Velasquez S.L."/>
            <person name="Kruys A."/>
            <person name="Hutchinson M.I."/>
            <person name="Powell A.J."/>
            <person name="Barry K."/>
            <person name="Miller A.N."/>
            <person name="Grigoriev I.V."/>
            <person name="Debuchy R."/>
            <person name="Gladieux P."/>
            <person name="Thoren M.H."/>
            <person name="Johannesson H."/>
        </authorList>
    </citation>
    <scope>NUCLEOTIDE SEQUENCE</scope>
    <source>
        <strain evidence="16">PSN324</strain>
    </source>
</reference>
<gene>
    <name evidence="16" type="ORF">QBC42DRAFT_304742</name>
</gene>
<evidence type="ECO:0000313" key="16">
    <source>
        <dbReference type="EMBL" id="KAK4463499.1"/>
    </source>
</evidence>
<dbReference type="EMBL" id="MU864958">
    <property type="protein sequence ID" value="KAK4463499.1"/>
    <property type="molecule type" value="Genomic_DNA"/>
</dbReference>
<evidence type="ECO:0000256" key="1">
    <source>
        <dbReference type="ARBA" id="ARBA00000920"/>
    </source>
</evidence>
<keyword evidence="6" id="KW-0285">Flavoprotein</keyword>
<evidence type="ECO:0000256" key="12">
    <source>
        <dbReference type="PIRNR" id="PIRNR028937"/>
    </source>
</evidence>
<name>A0AAV9HTW8_9PEZI</name>
<dbReference type="SUPFAM" id="SSF51905">
    <property type="entry name" value="FAD/NAD(P)-binding domain"/>
    <property type="match status" value="1"/>
</dbReference>
<keyword evidence="9" id="KW-1133">Transmembrane helix</keyword>
<evidence type="ECO:0000256" key="3">
    <source>
        <dbReference type="ARBA" id="ARBA00004370"/>
    </source>
</evidence>
<dbReference type="InterPro" id="IPR012400">
    <property type="entry name" value="Long_Oxdase"/>
</dbReference>
<keyword evidence="17" id="KW-1185">Reference proteome</keyword>
<dbReference type="EC" id="1.1.3.20" evidence="5 12"/>